<dbReference type="InterPro" id="IPR001789">
    <property type="entry name" value="Sig_transdc_resp-reg_receiver"/>
</dbReference>
<evidence type="ECO:0000256" key="7">
    <source>
        <dbReference type="ARBA" id="ARBA00024867"/>
    </source>
</evidence>
<dbReference type="InterPro" id="IPR036388">
    <property type="entry name" value="WH-like_DNA-bd_sf"/>
</dbReference>
<dbReference type="GO" id="GO:0000156">
    <property type="term" value="F:phosphorelay response regulator activity"/>
    <property type="evidence" value="ECO:0007669"/>
    <property type="project" value="TreeGrafter"/>
</dbReference>
<dbReference type="FunFam" id="3.40.50.2300:FF:000001">
    <property type="entry name" value="DNA-binding response regulator PhoB"/>
    <property type="match status" value="1"/>
</dbReference>
<feature type="domain" description="OmpR/PhoB-type" evidence="11">
    <location>
        <begin position="124"/>
        <end position="222"/>
    </location>
</feature>
<accession>A0A1M5CMF4</accession>
<dbReference type="GO" id="GO:0000976">
    <property type="term" value="F:transcription cis-regulatory region binding"/>
    <property type="evidence" value="ECO:0007669"/>
    <property type="project" value="TreeGrafter"/>
</dbReference>
<evidence type="ECO:0000256" key="9">
    <source>
        <dbReference type="PROSITE-ProRule" id="PRU01091"/>
    </source>
</evidence>
<keyword evidence="3" id="KW-0902">Two-component regulatory system</keyword>
<feature type="domain" description="Response regulatory" evidence="10">
    <location>
        <begin position="2"/>
        <end position="116"/>
    </location>
</feature>
<keyword evidence="6" id="KW-0804">Transcription</keyword>
<gene>
    <name evidence="12" type="ORF">SAMN02746089_02153</name>
</gene>
<evidence type="ECO:0000313" key="12">
    <source>
        <dbReference type="EMBL" id="SHF55846.1"/>
    </source>
</evidence>
<dbReference type="InterPro" id="IPR001867">
    <property type="entry name" value="OmpR/PhoB-type_DNA-bd"/>
</dbReference>
<dbReference type="Gene3D" id="3.40.50.2300">
    <property type="match status" value="1"/>
</dbReference>
<comment type="function">
    <text evidence="7">May play the central regulatory role in sporulation. It may be an element of the effector pathway responsible for the activation of sporulation genes in response to nutritional stress. Spo0A may act in concert with spo0H (a sigma factor) to control the expression of some genes that are critical to the sporulation process.</text>
</comment>
<reference evidence="12 13" key="1">
    <citation type="submission" date="2016-11" db="EMBL/GenBank/DDBJ databases">
        <authorList>
            <person name="Jaros S."/>
            <person name="Januszkiewicz K."/>
            <person name="Wedrychowicz H."/>
        </authorList>
    </citation>
    <scope>NUCLEOTIDE SEQUENCE [LARGE SCALE GENOMIC DNA]</scope>
    <source>
        <strain evidence="12 13">DSM 17918</strain>
    </source>
</reference>
<dbReference type="GO" id="GO:0006355">
    <property type="term" value="P:regulation of DNA-templated transcription"/>
    <property type="evidence" value="ECO:0007669"/>
    <property type="project" value="InterPro"/>
</dbReference>
<evidence type="ECO:0000256" key="8">
    <source>
        <dbReference type="PROSITE-ProRule" id="PRU00169"/>
    </source>
</evidence>
<evidence type="ECO:0000256" key="1">
    <source>
        <dbReference type="ARBA" id="ARBA00018672"/>
    </source>
</evidence>
<dbReference type="RefSeq" id="WP_073345146.1">
    <property type="nucleotide sequence ID" value="NZ_FQVH01000029.1"/>
</dbReference>
<keyword evidence="13" id="KW-1185">Reference proteome</keyword>
<dbReference type="GO" id="GO:0032993">
    <property type="term" value="C:protein-DNA complex"/>
    <property type="evidence" value="ECO:0007669"/>
    <property type="project" value="TreeGrafter"/>
</dbReference>
<evidence type="ECO:0000259" key="11">
    <source>
        <dbReference type="PROSITE" id="PS51755"/>
    </source>
</evidence>
<dbReference type="STRING" id="1121256.SAMN02746089_02153"/>
<dbReference type="PANTHER" id="PTHR48111:SF22">
    <property type="entry name" value="REGULATOR OF RPOS"/>
    <property type="match status" value="1"/>
</dbReference>
<protein>
    <recommendedName>
        <fullName evidence="1">Stage 0 sporulation protein A homolog</fullName>
    </recommendedName>
</protein>
<dbReference type="Pfam" id="PF00486">
    <property type="entry name" value="Trans_reg_C"/>
    <property type="match status" value="1"/>
</dbReference>
<evidence type="ECO:0000256" key="4">
    <source>
        <dbReference type="ARBA" id="ARBA00023015"/>
    </source>
</evidence>
<dbReference type="CDD" id="cd00383">
    <property type="entry name" value="trans_reg_C"/>
    <property type="match status" value="1"/>
</dbReference>
<evidence type="ECO:0000313" key="13">
    <source>
        <dbReference type="Proteomes" id="UP000184088"/>
    </source>
</evidence>
<keyword evidence="5 9" id="KW-0238">DNA-binding</keyword>
<dbReference type="OrthoDB" id="152576at2"/>
<dbReference type="SMART" id="SM00448">
    <property type="entry name" value="REC"/>
    <property type="match status" value="1"/>
</dbReference>
<evidence type="ECO:0000256" key="6">
    <source>
        <dbReference type="ARBA" id="ARBA00023163"/>
    </source>
</evidence>
<evidence type="ECO:0000259" key="10">
    <source>
        <dbReference type="PROSITE" id="PS50110"/>
    </source>
</evidence>
<name>A0A1M5CMF4_9THEO</name>
<dbReference type="FunFam" id="1.10.10.10:FF:000005">
    <property type="entry name" value="Two-component system response regulator"/>
    <property type="match status" value="1"/>
</dbReference>
<keyword evidence="2 8" id="KW-0597">Phosphoprotein</keyword>
<dbReference type="InterPro" id="IPR011006">
    <property type="entry name" value="CheY-like_superfamily"/>
</dbReference>
<evidence type="ECO:0000256" key="2">
    <source>
        <dbReference type="ARBA" id="ARBA00022553"/>
    </source>
</evidence>
<evidence type="ECO:0000256" key="3">
    <source>
        <dbReference type="ARBA" id="ARBA00023012"/>
    </source>
</evidence>
<proteinExistence type="predicted"/>
<dbReference type="Pfam" id="PF00072">
    <property type="entry name" value="Response_reg"/>
    <property type="match status" value="1"/>
</dbReference>
<dbReference type="SMART" id="SM00862">
    <property type="entry name" value="Trans_reg_C"/>
    <property type="match status" value="1"/>
</dbReference>
<dbReference type="PROSITE" id="PS51755">
    <property type="entry name" value="OMPR_PHOB"/>
    <property type="match status" value="1"/>
</dbReference>
<feature type="DNA-binding region" description="OmpR/PhoB-type" evidence="9">
    <location>
        <begin position="124"/>
        <end position="222"/>
    </location>
</feature>
<dbReference type="Gene3D" id="1.10.10.10">
    <property type="entry name" value="Winged helix-like DNA-binding domain superfamily/Winged helix DNA-binding domain"/>
    <property type="match status" value="1"/>
</dbReference>
<organism evidence="12 13">
    <name type="scientific">Caldanaerobius fijiensis DSM 17918</name>
    <dbReference type="NCBI Taxonomy" id="1121256"/>
    <lineage>
        <taxon>Bacteria</taxon>
        <taxon>Bacillati</taxon>
        <taxon>Bacillota</taxon>
        <taxon>Clostridia</taxon>
        <taxon>Thermoanaerobacterales</taxon>
        <taxon>Thermoanaerobacteraceae</taxon>
        <taxon>Caldanaerobius</taxon>
    </lineage>
</organism>
<dbReference type="PROSITE" id="PS50110">
    <property type="entry name" value="RESPONSE_REGULATORY"/>
    <property type="match status" value="1"/>
</dbReference>
<dbReference type="Gene3D" id="6.10.250.690">
    <property type="match status" value="1"/>
</dbReference>
<evidence type="ECO:0000256" key="5">
    <source>
        <dbReference type="ARBA" id="ARBA00023125"/>
    </source>
</evidence>
<dbReference type="GO" id="GO:0005829">
    <property type="term" value="C:cytosol"/>
    <property type="evidence" value="ECO:0007669"/>
    <property type="project" value="TreeGrafter"/>
</dbReference>
<dbReference type="Proteomes" id="UP000184088">
    <property type="component" value="Unassembled WGS sequence"/>
</dbReference>
<dbReference type="InterPro" id="IPR039420">
    <property type="entry name" value="WalR-like"/>
</dbReference>
<feature type="modified residue" description="4-aspartylphosphate" evidence="8">
    <location>
        <position position="51"/>
    </location>
</feature>
<dbReference type="CDD" id="cd17625">
    <property type="entry name" value="REC_OmpR_DrrD-like"/>
    <property type="match status" value="1"/>
</dbReference>
<keyword evidence="4" id="KW-0805">Transcription regulation</keyword>
<dbReference type="SUPFAM" id="SSF52172">
    <property type="entry name" value="CheY-like"/>
    <property type="match status" value="1"/>
</dbReference>
<dbReference type="PANTHER" id="PTHR48111">
    <property type="entry name" value="REGULATOR OF RPOS"/>
    <property type="match status" value="1"/>
</dbReference>
<dbReference type="AlphaFoldDB" id="A0A1M5CMF4"/>
<dbReference type="EMBL" id="FQVH01000029">
    <property type="protein sequence ID" value="SHF55846.1"/>
    <property type="molecule type" value="Genomic_DNA"/>
</dbReference>
<sequence>MRILVVDDEPHLTDILYKSLKEEGYSVDVTRNGMDGYEYAKTGVYDVIILDIMLPGMDGIEVLKNLRNIGINTPVLMLTAKDATEDKVNGLDSGADDYLTKPFELSELLARVRALLRRESENKSPILKVGDLELNTLTHQVKRAGREITLTSKEYAMLEYLMRNANRVLSRSQIADHVWDYEFDGLSNIIDVYIRYLRKKIDDDFPVKLIHTVRGSGYCLKGS</sequence>
<dbReference type="InterPro" id="IPR006291">
    <property type="entry name" value="CusR-like"/>
</dbReference>
<dbReference type="NCBIfam" id="TIGR01387">
    <property type="entry name" value="cztR_silR_copR"/>
    <property type="match status" value="1"/>
</dbReference>